<dbReference type="PANTHER" id="PTHR43280">
    <property type="entry name" value="ARAC-FAMILY TRANSCRIPTIONAL REGULATOR"/>
    <property type="match status" value="1"/>
</dbReference>
<name>A0ABY4GRI0_9BACI</name>
<reference evidence="5 6" key="1">
    <citation type="submission" date="2022-04" db="EMBL/GenBank/DDBJ databases">
        <title>Gracilibacillus sp. isolated from saltern.</title>
        <authorList>
            <person name="Won M."/>
            <person name="Lee C.-M."/>
            <person name="Woen H.-Y."/>
            <person name="Kwon S.-W."/>
        </authorList>
    </citation>
    <scope>NUCLEOTIDE SEQUENCE [LARGE SCALE GENOMIC DNA]</scope>
    <source>
        <strain evidence="5 6">SSPM10-3</strain>
    </source>
</reference>
<keyword evidence="2" id="KW-0238">DNA-binding</keyword>
<dbReference type="SUPFAM" id="SSF51215">
    <property type="entry name" value="Regulatory protein AraC"/>
    <property type="match status" value="1"/>
</dbReference>
<dbReference type="RefSeq" id="WP_244747402.1">
    <property type="nucleotide sequence ID" value="NZ_CP095071.1"/>
</dbReference>
<evidence type="ECO:0000256" key="2">
    <source>
        <dbReference type="ARBA" id="ARBA00023125"/>
    </source>
</evidence>
<sequence>MEWTKINDISPLVRKVKITKSDHLSGEWTDFDHVFTYIEQGTADFILNGINYKVQEGDSLLFYPKMRHFIRSTSEEPLIQYIFHFDLYFNEVRSKWKEIGVMNEQRMTVPPEEMILMSSHPISNLSISSRIELRKCFLKMYQEYVNRQDFYSLRLKAATIDILSIFYQNQNKESNNEGSLTKGWGIIEKCINFIQDNYDIAELDSVMIGEYVGFSASHISFLFKEQLGVTLHNYITHVRIENAKKLMLESDDTITMISEQTGYKSIYSFSRSFKKKVGMTASQYIAYHSNVNL</sequence>
<evidence type="ECO:0000259" key="4">
    <source>
        <dbReference type="PROSITE" id="PS01124"/>
    </source>
</evidence>
<dbReference type="InterPro" id="IPR003313">
    <property type="entry name" value="AraC-bd"/>
</dbReference>
<evidence type="ECO:0000313" key="6">
    <source>
        <dbReference type="Proteomes" id="UP000831537"/>
    </source>
</evidence>
<accession>A0ABY4GRI0</accession>
<evidence type="ECO:0000256" key="1">
    <source>
        <dbReference type="ARBA" id="ARBA00023015"/>
    </source>
</evidence>
<dbReference type="SMART" id="SM00342">
    <property type="entry name" value="HTH_ARAC"/>
    <property type="match status" value="1"/>
</dbReference>
<dbReference type="PROSITE" id="PS01124">
    <property type="entry name" value="HTH_ARAC_FAMILY_2"/>
    <property type="match status" value="1"/>
</dbReference>
<dbReference type="Gene3D" id="1.10.10.60">
    <property type="entry name" value="Homeodomain-like"/>
    <property type="match status" value="2"/>
</dbReference>
<feature type="domain" description="HTH araC/xylS-type" evidence="4">
    <location>
        <begin position="188"/>
        <end position="287"/>
    </location>
</feature>
<dbReference type="Pfam" id="PF02311">
    <property type="entry name" value="AraC_binding"/>
    <property type="match status" value="1"/>
</dbReference>
<dbReference type="Gene3D" id="2.60.120.10">
    <property type="entry name" value="Jelly Rolls"/>
    <property type="match status" value="1"/>
</dbReference>
<dbReference type="InterPro" id="IPR018062">
    <property type="entry name" value="HTH_AraC-typ_CS"/>
</dbReference>
<dbReference type="InterPro" id="IPR014710">
    <property type="entry name" value="RmlC-like_jellyroll"/>
</dbReference>
<dbReference type="SUPFAM" id="SSF46689">
    <property type="entry name" value="Homeodomain-like"/>
    <property type="match status" value="1"/>
</dbReference>
<organism evidence="5 6">
    <name type="scientific">Gracilibacillus salinarum</name>
    <dbReference type="NCBI Taxonomy" id="2932255"/>
    <lineage>
        <taxon>Bacteria</taxon>
        <taxon>Bacillati</taxon>
        <taxon>Bacillota</taxon>
        <taxon>Bacilli</taxon>
        <taxon>Bacillales</taxon>
        <taxon>Bacillaceae</taxon>
        <taxon>Gracilibacillus</taxon>
    </lineage>
</organism>
<dbReference type="Proteomes" id="UP000831537">
    <property type="component" value="Chromosome"/>
</dbReference>
<keyword evidence="6" id="KW-1185">Reference proteome</keyword>
<dbReference type="EMBL" id="CP095071">
    <property type="protein sequence ID" value="UOQ86982.1"/>
    <property type="molecule type" value="Genomic_DNA"/>
</dbReference>
<dbReference type="Pfam" id="PF12833">
    <property type="entry name" value="HTH_18"/>
    <property type="match status" value="1"/>
</dbReference>
<proteinExistence type="predicted"/>
<evidence type="ECO:0000313" key="5">
    <source>
        <dbReference type="EMBL" id="UOQ86982.1"/>
    </source>
</evidence>
<gene>
    <name evidence="5" type="ORF">MUN87_08905</name>
</gene>
<keyword evidence="1" id="KW-0805">Transcription regulation</keyword>
<dbReference type="InterPro" id="IPR009057">
    <property type="entry name" value="Homeodomain-like_sf"/>
</dbReference>
<dbReference type="InterPro" id="IPR018060">
    <property type="entry name" value="HTH_AraC"/>
</dbReference>
<keyword evidence="3" id="KW-0804">Transcription</keyword>
<evidence type="ECO:0000256" key="3">
    <source>
        <dbReference type="ARBA" id="ARBA00023163"/>
    </source>
</evidence>
<dbReference type="PANTHER" id="PTHR43280:SF2">
    <property type="entry name" value="HTH-TYPE TRANSCRIPTIONAL REGULATOR EXSA"/>
    <property type="match status" value="1"/>
</dbReference>
<dbReference type="PROSITE" id="PS00041">
    <property type="entry name" value="HTH_ARAC_FAMILY_1"/>
    <property type="match status" value="1"/>
</dbReference>
<protein>
    <submittedName>
        <fullName evidence="5">AraC family transcriptional regulator</fullName>
    </submittedName>
</protein>
<dbReference type="InterPro" id="IPR037923">
    <property type="entry name" value="HTH-like"/>
</dbReference>